<dbReference type="SUPFAM" id="SSF53448">
    <property type="entry name" value="Nucleotide-diphospho-sugar transferases"/>
    <property type="match status" value="3"/>
</dbReference>
<feature type="domain" description="Glycosyltransferase 2-like" evidence="2">
    <location>
        <begin position="20"/>
        <end position="180"/>
    </location>
</feature>
<protein>
    <submittedName>
        <fullName evidence="3">TIGR00180 family glycosyltransferase</fullName>
    </submittedName>
</protein>
<dbReference type="InterPro" id="IPR029044">
    <property type="entry name" value="Nucleotide-diphossugar_trans"/>
</dbReference>
<evidence type="ECO:0000313" key="3">
    <source>
        <dbReference type="EMBL" id="WLI16943.1"/>
    </source>
</evidence>
<dbReference type="Pfam" id="PF00535">
    <property type="entry name" value="Glycos_transf_2"/>
    <property type="match status" value="2"/>
</dbReference>
<keyword evidence="1" id="KW-0472">Membrane</keyword>
<gene>
    <name evidence="3" type="ORF">PSH88_22190</name>
</gene>
<dbReference type="RefSeq" id="WP_305422672.1">
    <property type="nucleotide sequence ID" value="NZ_CP117430.1"/>
</dbReference>
<dbReference type="InterPro" id="IPR001173">
    <property type="entry name" value="Glyco_trans_2-like"/>
</dbReference>
<keyword evidence="4" id="KW-1185">Reference proteome</keyword>
<evidence type="ECO:0000259" key="2">
    <source>
        <dbReference type="Pfam" id="PF00535"/>
    </source>
</evidence>
<dbReference type="EMBL" id="CP117430">
    <property type="protein sequence ID" value="WLI16943.1"/>
    <property type="molecule type" value="Genomic_DNA"/>
</dbReference>
<proteinExistence type="predicted"/>
<dbReference type="PANTHER" id="PTHR43179:SF7">
    <property type="entry name" value="RHAMNOSYLTRANSFERASE WBBL"/>
    <property type="match status" value="1"/>
</dbReference>
<keyword evidence="1" id="KW-1003">Cell membrane</keyword>
<dbReference type="NCBIfam" id="TIGR04440">
    <property type="entry name" value="glyco_TIGR04440"/>
    <property type="match status" value="1"/>
</dbReference>
<reference evidence="3 4" key="1">
    <citation type="submission" date="2023-02" db="EMBL/GenBank/DDBJ databases">
        <title>Evolution of Hrp T3SS in non-pathogenic Pseudomonas fluorescens.</title>
        <authorList>
            <person name="Liao K."/>
            <person name="Wei H."/>
            <person name="Gu Y."/>
        </authorList>
    </citation>
    <scope>NUCLEOTIDE SEQUENCE [LARGE SCALE GENOMIC DNA]</scope>
    <source>
        <strain evidence="3 4">FP607</strain>
    </source>
</reference>
<dbReference type="Gene3D" id="3.90.550.10">
    <property type="entry name" value="Spore Coat Polysaccharide Biosynthesis Protein SpsA, Chain A"/>
    <property type="match status" value="3"/>
</dbReference>
<keyword evidence="1" id="KW-0997">Cell inner membrane</keyword>
<feature type="domain" description="Glycosyltransferase 2-like" evidence="2">
    <location>
        <begin position="705"/>
        <end position="884"/>
    </location>
</feature>
<evidence type="ECO:0000256" key="1">
    <source>
        <dbReference type="ARBA" id="ARBA00022519"/>
    </source>
</evidence>
<dbReference type="InterPro" id="IPR031042">
    <property type="entry name" value="Glyco_TIGR04440"/>
</dbReference>
<name>A0ABY9GMR6_9PSED</name>
<accession>A0ABY9GMR6</accession>
<evidence type="ECO:0000313" key="4">
    <source>
        <dbReference type="Proteomes" id="UP001230768"/>
    </source>
</evidence>
<dbReference type="Proteomes" id="UP001230768">
    <property type="component" value="Chromosome"/>
</dbReference>
<dbReference type="PANTHER" id="PTHR43179">
    <property type="entry name" value="RHAMNOSYLTRANSFERASE WBBL"/>
    <property type="match status" value="1"/>
</dbReference>
<organism evidence="3 4">
    <name type="scientific">Pseudomonas wuhanensis</name>
    <dbReference type="NCBI Taxonomy" id="2954098"/>
    <lineage>
        <taxon>Bacteria</taxon>
        <taxon>Pseudomonadati</taxon>
        <taxon>Pseudomonadota</taxon>
        <taxon>Gammaproteobacteria</taxon>
        <taxon>Pseudomonadales</taxon>
        <taxon>Pseudomonadaceae</taxon>
        <taxon>Pseudomonas</taxon>
    </lineage>
</organism>
<dbReference type="CDD" id="cd00761">
    <property type="entry name" value="Glyco_tranf_GTA_type"/>
    <property type="match status" value="1"/>
</dbReference>
<sequence>MQGHFGSEHVAPLGERFTLLLATHNRPAFLRRTLQYYSSYPCTIIVLDSSSQPDTQIVEAYPHVQYLHLPQFSYLGFQAKLKHGIGLVTTPYMAFAADDDFLLHSALTESVEFLEANPDYGMCHGYCMMYLTEATRVTYYRRDKKVQEDYASERAEDRVLDYMGQFIPPFFAVTRTELLRQWYDLMPEELSFEWQEIGHVYYLLACAKARILPIPYVVREANYGGSEHNTEVVFVLSFTDAKSVAEREKFADFLSTVPTAIAGRDQVQTREFALESFAAMSQCLLQRRSLTTQPIFHSIWNDPFKGPIREFGPTQFVEMPFYNQPFFDRLTEFEFLLHAMPAGKLQLERLEAVLLEQEQLLRTHGNDTERTIKARLWKALSCNAFNRKVVKRLALTLRSSGDTEEADVLSAWAERLDGASTQDSRVLLDKMPTGQLLNWLEARGPDTEQAASIARHLTAKGGSPRFCILLLDLNNDSDKLQVTFDSLLDSHFRAFQVVVFTTGEITSATTLENTLHFVKVSADNCVDKLNQVVPNTRCDWLLLAEAGDEFTSSGLMQASIELLAAPECRAVCADEVHRRASGTLTPVFRPDFNLDLLQSAPSLMARHWLIRRDVWVEAGGYSREFSQAVEFDLLLRLIEEGGLAGLAHLSEPLLICQAPAQVANEHERQTLVRHLGTRGYQAQVSAESQGTYRVDYRHSDRPQVSIIIVAQDNVADLQRCIVSVLQRTRYQNHELLIADNHNQSPELIAWLDNLEQNGRGRIRVVRAEQRLSLSALHNAVIRQAQGEFLVLLAADAQVVNANWIESLLNQAQRPEVGVVGGKLVDAEGNVTGAGLILGLNGEVSSPFVGEKKDATGYMQRLVVEQNYSAVSGVCLMIRKDLYEAVGGLDQEHFENALGDVDLCLKVSDAGFLTVWTPQVQILHPGNLTQTPQAIDALRDKWQARFRQDPAYNSNLALTGKGFTLSEPTRVNWAQLLA</sequence>